<reference evidence="1 2" key="1">
    <citation type="journal article" date="2024" name="J Genomics">
        <title>Draft genome sequencing and assembly of Favolaschia claudopus CIRM-BRFM 2984 isolated from oak limbs.</title>
        <authorList>
            <person name="Navarro D."/>
            <person name="Drula E."/>
            <person name="Chaduli D."/>
            <person name="Cazenave R."/>
            <person name="Ahrendt S."/>
            <person name="Wang J."/>
            <person name="Lipzen A."/>
            <person name="Daum C."/>
            <person name="Barry K."/>
            <person name="Grigoriev I.V."/>
            <person name="Favel A."/>
            <person name="Rosso M.N."/>
            <person name="Martin F."/>
        </authorList>
    </citation>
    <scope>NUCLEOTIDE SEQUENCE [LARGE SCALE GENOMIC DNA]</scope>
    <source>
        <strain evidence="1 2">CIRM-BRFM 2984</strain>
    </source>
</reference>
<sequence>TTMRLEERLPFELISKMFAHCIPRYGRVRPDPQLAPLLLLQICSRWRTIALATPWLWNSIFLEFYRGLESTGLPVLFGDEPALSIHPIASLVDLWFSRCEGFPLSITLLSHEAGLELPDGLVGVIQSRCSTWNRLELSMARKSLVDLLSVEGPFPLLQSVAI</sequence>
<evidence type="ECO:0000313" key="1">
    <source>
        <dbReference type="EMBL" id="KAK7046230.1"/>
    </source>
</evidence>
<evidence type="ECO:0000313" key="2">
    <source>
        <dbReference type="Proteomes" id="UP001362999"/>
    </source>
</evidence>
<keyword evidence="2" id="KW-1185">Reference proteome</keyword>
<organism evidence="1 2">
    <name type="scientific">Favolaschia claudopus</name>
    <dbReference type="NCBI Taxonomy" id="2862362"/>
    <lineage>
        <taxon>Eukaryota</taxon>
        <taxon>Fungi</taxon>
        <taxon>Dikarya</taxon>
        <taxon>Basidiomycota</taxon>
        <taxon>Agaricomycotina</taxon>
        <taxon>Agaricomycetes</taxon>
        <taxon>Agaricomycetidae</taxon>
        <taxon>Agaricales</taxon>
        <taxon>Marasmiineae</taxon>
        <taxon>Mycenaceae</taxon>
        <taxon>Favolaschia</taxon>
    </lineage>
</organism>
<dbReference type="Proteomes" id="UP001362999">
    <property type="component" value="Unassembled WGS sequence"/>
</dbReference>
<dbReference type="AlphaFoldDB" id="A0AAW0D1D2"/>
<evidence type="ECO:0008006" key="3">
    <source>
        <dbReference type="Google" id="ProtNLM"/>
    </source>
</evidence>
<gene>
    <name evidence="1" type="ORF">R3P38DRAFT_2458225</name>
</gene>
<comment type="caution">
    <text evidence="1">The sequence shown here is derived from an EMBL/GenBank/DDBJ whole genome shotgun (WGS) entry which is preliminary data.</text>
</comment>
<proteinExistence type="predicted"/>
<name>A0AAW0D1D2_9AGAR</name>
<feature type="non-terminal residue" evidence="1">
    <location>
        <position position="162"/>
    </location>
</feature>
<protein>
    <recommendedName>
        <fullName evidence="3">F-box domain-containing protein</fullName>
    </recommendedName>
</protein>
<dbReference type="EMBL" id="JAWWNJ010000010">
    <property type="protein sequence ID" value="KAK7046230.1"/>
    <property type="molecule type" value="Genomic_DNA"/>
</dbReference>
<feature type="non-terminal residue" evidence="1">
    <location>
        <position position="1"/>
    </location>
</feature>
<accession>A0AAW0D1D2</accession>